<dbReference type="CDD" id="cd19774">
    <property type="entry name" value="Bbox2_TRIM23_C-IX_rpt2"/>
    <property type="match status" value="1"/>
</dbReference>
<feature type="compositionally biased region" description="Basic and acidic residues" evidence="3">
    <location>
        <begin position="123"/>
        <end position="133"/>
    </location>
</feature>
<reference evidence="6" key="1">
    <citation type="submission" date="2011-07" db="EMBL/GenBank/DDBJ databases">
        <authorList>
            <consortium name="Caenorhabditis brenneri Sequencing and Analysis Consortium"/>
            <person name="Wilson R.K."/>
        </authorList>
    </citation>
    <scope>NUCLEOTIDE SEQUENCE [LARGE SCALE GENOMIC DNA]</scope>
    <source>
        <strain evidence="6">PB2801</strain>
    </source>
</reference>
<dbReference type="OrthoDB" id="5800423at2759"/>
<keyword evidence="6" id="KW-1185">Reference proteome</keyword>
<gene>
    <name evidence="5" type="ORF">CAEBREN_05873</name>
</gene>
<dbReference type="eggNOG" id="KOG4185">
    <property type="taxonomic scope" value="Eukaryota"/>
</dbReference>
<keyword evidence="2" id="KW-0175">Coiled coil</keyword>
<name>G0M6U4_CAEBE</name>
<dbReference type="PROSITE" id="PS50119">
    <property type="entry name" value="ZF_BBOX"/>
    <property type="match status" value="1"/>
</dbReference>
<dbReference type="HOGENOM" id="CLU_041835_0_0_1"/>
<evidence type="ECO:0000256" key="2">
    <source>
        <dbReference type="SAM" id="Coils"/>
    </source>
</evidence>
<feature type="coiled-coil region" evidence="2">
    <location>
        <begin position="373"/>
        <end position="435"/>
    </location>
</feature>
<keyword evidence="1" id="KW-0863">Zinc-finger</keyword>
<feature type="domain" description="B box-type" evidence="4">
    <location>
        <begin position="206"/>
        <end position="252"/>
    </location>
</feature>
<evidence type="ECO:0000256" key="1">
    <source>
        <dbReference type="PROSITE-ProRule" id="PRU00024"/>
    </source>
</evidence>
<dbReference type="STRING" id="135651.G0M6U4"/>
<accession>G0M6U4</accession>
<proteinExistence type="predicted"/>
<dbReference type="AlphaFoldDB" id="G0M6U4"/>
<evidence type="ECO:0000259" key="4">
    <source>
        <dbReference type="PROSITE" id="PS50119"/>
    </source>
</evidence>
<keyword evidence="1" id="KW-0862">Zinc</keyword>
<evidence type="ECO:0000256" key="3">
    <source>
        <dbReference type="SAM" id="MobiDB-lite"/>
    </source>
</evidence>
<protein>
    <recommendedName>
        <fullName evidence="4">B box-type domain-containing protein</fullName>
    </recommendedName>
</protein>
<dbReference type="Gene3D" id="3.30.160.60">
    <property type="entry name" value="Classic Zinc Finger"/>
    <property type="match status" value="1"/>
</dbReference>
<dbReference type="EMBL" id="GL379786">
    <property type="protein sequence ID" value="EGT30424.1"/>
    <property type="molecule type" value="Genomic_DNA"/>
</dbReference>
<feature type="compositionally biased region" description="Polar residues" evidence="3">
    <location>
        <begin position="113"/>
        <end position="122"/>
    </location>
</feature>
<evidence type="ECO:0000313" key="6">
    <source>
        <dbReference type="Proteomes" id="UP000008068"/>
    </source>
</evidence>
<organism evidence="6">
    <name type="scientific">Caenorhabditis brenneri</name>
    <name type="common">Nematode worm</name>
    <dbReference type="NCBI Taxonomy" id="135651"/>
    <lineage>
        <taxon>Eukaryota</taxon>
        <taxon>Metazoa</taxon>
        <taxon>Ecdysozoa</taxon>
        <taxon>Nematoda</taxon>
        <taxon>Chromadorea</taxon>
        <taxon>Rhabditida</taxon>
        <taxon>Rhabditina</taxon>
        <taxon>Rhabditomorpha</taxon>
        <taxon>Rhabditoidea</taxon>
        <taxon>Rhabditidae</taxon>
        <taxon>Peloderinae</taxon>
        <taxon>Caenorhabditis</taxon>
    </lineage>
</organism>
<dbReference type="GO" id="GO:0008270">
    <property type="term" value="F:zinc ion binding"/>
    <property type="evidence" value="ECO:0007669"/>
    <property type="project" value="UniProtKB-KW"/>
</dbReference>
<evidence type="ECO:0000313" key="5">
    <source>
        <dbReference type="EMBL" id="EGT30424.1"/>
    </source>
</evidence>
<keyword evidence="1" id="KW-0479">Metal-binding</keyword>
<dbReference type="InterPro" id="IPR000315">
    <property type="entry name" value="Znf_B-box"/>
</dbReference>
<dbReference type="InParanoid" id="G0M6U4"/>
<dbReference type="Proteomes" id="UP000008068">
    <property type="component" value="Unassembled WGS sequence"/>
</dbReference>
<feature type="region of interest" description="Disordered" evidence="3">
    <location>
        <begin position="110"/>
        <end position="133"/>
    </location>
</feature>
<sequence>MDDSPFRACSDRTLLFERLKQSTRSITMLCSLEGYPIRVFTEGLPPGFSMESPPVSKKEFDIIFEYNPIRSALGVVQGNHVGKNVVLRVEYLKGDCSSFSIYLGFKPEKDTPTIRSNPSNKNDNQHKHEAAHRREDCKKPNCGTCLATAHKPITMAIVSRTDFSGLNFSRKKHHDEACSISSLPTNRRLLDMLDELEEKTVVDVSDPVLACFENSNHDSECWCAGCQQPYCKKCFIDAHKVKKIADHKHIPLWERPRVPPKCPLHPEKDAIFVCLQTQCPTGHQLFCIACQKAKKHHLGHSFEDLQKCEYRNTDTMVKLMQPLKEVEQVVVHNLQGAMKSRKSFEKDSGQADAARNRIKEYYRKKTEKDLEEFEKWREERREKESEKVRLCAQNKKRYHDHSKRMIRKVCRRDRLYDLEDIVERSEELIKKSREENPQLQDYISANGMELEPPLLKIASAHREGVDEDDDII</sequence>